<accession>A0A0G1BZE7</accession>
<dbReference type="SUPFAM" id="SSF49265">
    <property type="entry name" value="Fibronectin type III"/>
    <property type="match status" value="1"/>
</dbReference>
<proteinExistence type="predicted"/>
<evidence type="ECO:0008006" key="4">
    <source>
        <dbReference type="Google" id="ProtNLM"/>
    </source>
</evidence>
<dbReference type="STRING" id="1618369.UV54_C0053G0005"/>
<evidence type="ECO:0000256" key="1">
    <source>
        <dbReference type="SAM" id="MobiDB-lite"/>
    </source>
</evidence>
<dbReference type="InterPro" id="IPR036116">
    <property type="entry name" value="FN3_sf"/>
</dbReference>
<protein>
    <recommendedName>
        <fullName evidence="4">Fibronectin type-III domain-containing protein</fullName>
    </recommendedName>
</protein>
<feature type="region of interest" description="Disordered" evidence="1">
    <location>
        <begin position="256"/>
        <end position="276"/>
    </location>
</feature>
<sequence>MKLSDSLDGFWYPGKSITKTLNLKNSGPETREMAIKGTRTSTINILENVMQISIVGGSTVIWSGSVTDFYGQEKIGMGTFAPGADLNYDFTVSMSSGANDSYQNKETVFDLTLGFWSVPGDGGGGAVLGAGVSAPVCTDAKPGIPTGFSAVAGPGVGEVSLFWTSPAPPYAYFLIAYSDDSTIMKWGNPNVGTADSYIVSGLGSGIYWFWLRAGNGCMPGDFVGPVTSGVITGVPGAAAIAPGFLPGVLGESTPSAALSLPGSGSVQGRHKRRRVR</sequence>
<reference evidence="2 3" key="1">
    <citation type="journal article" date="2015" name="Nature">
        <title>rRNA introns, odd ribosomes, and small enigmatic genomes across a large radiation of phyla.</title>
        <authorList>
            <person name="Brown C.T."/>
            <person name="Hug L.A."/>
            <person name="Thomas B.C."/>
            <person name="Sharon I."/>
            <person name="Castelle C.J."/>
            <person name="Singh A."/>
            <person name="Wilkins M.J."/>
            <person name="Williams K.H."/>
            <person name="Banfield J.F."/>
        </authorList>
    </citation>
    <scope>NUCLEOTIDE SEQUENCE [LARGE SCALE GENOMIC DNA]</scope>
</reference>
<gene>
    <name evidence="2" type="ORF">UV54_C0053G0005</name>
</gene>
<dbReference type="Proteomes" id="UP000034213">
    <property type="component" value="Unassembled WGS sequence"/>
</dbReference>
<feature type="compositionally biased region" description="Polar residues" evidence="1">
    <location>
        <begin position="256"/>
        <end position="266"/>
    </location>
</feature>
<organism evidence="2 3">
    <name type="scientific">Candidatus Beckwithbacteria bacterium GW2011_GWA2_43_10</name>
    <dbReference type="NCBI Taxonomy" id="1618369"/>
    <lineage>
        <taxon>Bacteria</taxon>
        <taxon>Candidatus Beckwithiibacteriota</taxon>
    </lineage>
</organism>
<name>A0A0G1BZE7_9BACT</name>
<dbReference type="AlphaFoldDB" id="A0A0G1BZE7"/>
<evidence type="ECO:0000313" key="3">
    <source>
        <dbReference type="Proteomes" id="UP000034213"/>
    </source>
</evidence>
<dbReference type="EMBL" id="LCEW01000053">
    <property type="protein sequence ID" value="KKS78725.1"/>
    <property type="molecule type" value="Genomic_DNA"/>
</dbReference>
<comment type="caution">
    <text evidence="2">The sequence shown here is derived from an EMBL/GenBank/DDBJ whole genome shotgun (WGS) entry which is preliminary data.</text>
</comment>
<evidence type="ECO:0000313" key="2">
    <source>
        <dbReference type="EMBL" id="KKS78725.1"/>
    </source>
</evidence>